<organism evidence="2 3">
    <name type="scientific">Catenibacillus scindens</name>
    <dbReference type="NCBI Taxonomy" id="673271"/>
    <lineage>
        <taxon>Bacteria</taxon>
        <taxon>Bacillati</taxon>
        <taxon>Bacillota</taxon>
        <taxon>Clostridia</taxon>
        <taxon>Lachnospirales</taxon>
        <taxon>Lachnospiraceae</taxon>
        <taxon>Catenibacillus</taxon>
    </lineage>
</organism>
<reference evidence="2 3" key="1">
    <citation type="submission" date="2020-08" db="EMBL/GenBank/DDBJ databases">
        <title>Genomic Encyclopedia of Type Strains, Phase IV (KMG-IV): sequencing the most valuable type-strain genomes for metagenomic binning, comparative biology and taxonomic classification.</title>
        <authorList>
            <person name="Goeker M."/>
        </authorList>
    </citation>
    <scope>NUCLEOTIDE SEQUENCE [LARGE SCALE GENOMIC DNA]</scope>
    <source>
        <strain evidence="2 3">DSM 106146</strain>
    </source>
</reference>
<comment type="caution">
    <text evidence="2">The sequence shown here is derived from an EMBL/GenBank/DDBJ whole genome shotgun (WGS) entry which is preliminary data.</text>
</comment>
<proteinExistence type="predicted"/>
<dbReference type="Proteomes" id="UP000543642">
    <property type="component" value="Unassembled WGS sequence"/>
</dbReference>
<feature type="region of interest" description="Disordered" evidence="1">
    <location>
        <begin position="23"/>
        <end position="46"/>
    </location>
</feature>
<dbReference type="RefSeq" id="WP_183776293.1">
    <property type="nucleotide sequence ID" value="NZ_JACHFW010000018.1"/>
</dbReference>
<dbReference type="AlphaFoldDB" id="A0A7W8HD06"/>
<protein>
    <submittedName>
        <fullName evidence="2">Uncharacterized protein</fullName>
    </submittedName>
</protein>
<accession>A0A7W8HD06</accession>
<evidence type="ECO:0000313" key="3">
    <source>
        <dbReference type="Proteomes" id="UP000543642"/>
    </source>
</evidence>
<sequence>MIRSENFGFAADVSQFGTETAFSSSWMNGKHPDERYKIREKGVDEK</sequence>
<evidence type="ECO:0000256" key="1">
    <source>
        <dbReference type="SAM" id="MobiDB-lite"/>
    </source>
</evidence>
<gene>
    <name evidence="2" type="ORF">HNP82_003209</name>
</gene>
<name>A0A7W8HD06_9FIRM</name>
<keyword evidence="3" id="KW-1185">Reference proteome</keyword>
<feature type="compositionally biased region" description="Basic and acidic residues" evidence="1">
    <location>
        <begin position="30"/>
        <end position="46"/>
    </location>
</feature>
<dbReference type="EMBL" id="JACHFW010000018">
    <property type="protein sequence ID" value="MBB5266055.1"/>
    <property type="molecule type" value="Genomic_DNA"/>
</dbReference>
<evidence type="ECO:0000313" key="2">
    <source>
        <dbReference type="EMBL" id="MBB5266055.1"/>
    </source>
</evidence>